<keyword evidence="1" id="KW-0812">Transmembrane</keyword>
<feature type="transmembrane region" description="Helical" evidence="1">
    <location>
        <begin position="98"/>
        <end position="118"/>
    </location>
</feature>
<organism evidence="2 3">
    <name type="scientific">Desulfurivibrio alkaliphilus (strain DSM 19089 / UNIQEM U267 / AHT2)</name>
    <dbReference type="NCBI Taxonomy" id="589865"/>
    <lineage>
        <taxon>Bacteria</taxon>
        <taxon>Pseudomonadati</taxon>
        <taxon>Thermodesulfobacteriota</taxon>
        <taxon>Desulfobulbia</taxon>
        <taxon>Desulfobulbales</taxon>
        <taxon>Desulfobulbaceae</taxon>
        <taxon>Desulfurivibrio</taxon>
    </lineage>
</organism>
<dbReference type="InParanoid" id="D6Z249"/>
<keyword evidence="1" id="KW-0472">Membrane</keyword>
<dbReference type="eggNOG" id="ENOG502Z9TM">
    <property type="taxonomic scope" value="Bacteria"/>
</dbReference>
<sequence>MLLNTWSLALSLGSLLVVFMLTVAAGSAVRVLRYWNPASDDERQLSLENEIWLSSTLVAYALAIQIISLVLLVLAADDFAGVITGAMCATGTLQVNEFGLPALLVKLAGIFFYGFWLVLHRLDVSSERYPLVKIKYCYLLALLPLVVVDIALQSLYLLNIQPDVIVSCCAVVFSAGAGDGQFFLTLDGERLLPWFYGVILLLMLLGGAVVWRLRTCLQEMSRRWFPSAARRAASSESASADTQVTVTGCGLLLPLVYGLIWLFFLPLALLVITTVLSSYIYAMPFHNCPFCILKPEYAYVGFAIYLTLLAAAFFALSVPLAGLLAGRFAAAGHGERKESEGEDFTVEEAAEDLRREGMIAPRFQYLALRLSLLLLLLFVLFSSFHFVRYLLMGGEV</sequence>
<evidence type="ECO:0000256" key="1">
    <source>
        <dbReference type="SAM" id="Phobius"/>
    </source>
</evidence>
<reference evidence="3" key="1">
    <citation type="submission" date="2010-02" db="EMBL/GenBank/DDBJ databases">
        <title>Complete sequence of Desulfurivibrio alkaliphilus AHT2.</title>
        <authorList>
            <consortium name="US DOE Joint Genome Institute"/>
            <person name="Pitluck S."/>
            <person name="Chertkov O."/>
            <person name="Detter J.C."/>
            <person name="Han C."/>
            <person name="Tapia R."/>
            <person name="Larimer F."/>
            <person name="Land M."/>
            <person name="Hauser L."/>
            <person name="Kyrpides N."/>
            <person name="Mikhailova N."/>
            <person name="Sorokin D.Y."/>
            <person name="Muyzer G."/>
            <person name="Woyke T."/>
        </authorList>
    </citation>
    <scope>NUCLEOTIDE SEQUENCE [LARGE SCALE GENOMIC DNA]</scope>
    <source>
        <strain evidence="3">DSM 19089 / UNIQEM U267 / AHT2</strain>
    </source>
</reference>
<dbReference type="AlphaFoldDB" id="D6Z249"/>
<feature type="transmembrane region" description="Helical" evidence="1">
    <location>
        <begin position="366"/>
        <end position="387"/>
    </location>
</feature>
<name>D6Z249_DESAT</name>
<gene>
    <name evidence="2" type="ordered locus">DaAHT2_0920</name>
</gene>
<accession>D6Z249</accession>
<feature type="transmembrane region" description="Helical" evidence="1">
    <location>
        <begin position="259"/>
        <end position="282"/>
    </location>
</feature>
<feature type="transmembrane region" description="Helical" evidence="1">
    <location>
        <begin position="138"/>
        <end position="157"/>
    </location>
</feature>
<dbReference type="KEGG" id="dak:DaAHT2_0920"/>
<dbReference type="OrthoDB" id="9788139at2"/>
<keyword evidence="1" id="KW-1133">Transmembrane helix</keyword>
<evidence type="ECO:0000313" key="3">
    <source>
        <dbReference type="Proteomes" id="UP000001508"/>
    </source>
</evidence>
<dbReference type="Proteomes" id="UP000001508">
    <property type="component" value="Chromosome"/>
</dbReference>
<dbReference type="STRING" id="589865.DaAHT2_0920"/>
<dbReference type="HOGENOM" id="CLU_071530_0_0_7"/>
<dbReference type="RefSeq" id="WP_013163154.1">
    <property type="nucleotide sequence ID" value="NC_014216.1"/>
</dbReference>
<protein>
    <submittedName>
        <fullName evidence="2">Uncharacterized protein</fullName>
    </submittedName>
</protein>
<dbReference type="EMBL" id="CP001940">
    <property type="protein sequence ID" value="ADH85624.1"/>
    <property type="molecule type" value="Genomic_DNA"/>
</dbReference>
<evidence type="ECO:0000313" key="2">
    <source>
        <dbReference type="EMBL" id="ADH85624.1"/>
    </source>
</evidence>
<feature type="transmembrane region" description="Helical" evidence="1">
    <location>
        <begin position="194"/>
        <end position="213"/>
    </location>
</feature>
<feature type="transmembrane region" description="Helical" evidence="1">
    <location>
        <begin position="52"/>
        <end position="77"/>
    </location>
</feature>
<proteinExistence type="predicted"/>
<feature type="transmembrane region" description="Helical" evidence="1">
    <location>
        <begin position="302"/>
        <end position="326"/>
    </location>
</feature>
<keyword evidence="3" id="KW-1185">Reference proteome</keyword>